<reference evidence="2" key="1">
    <citation type="submission" date="2008-07" db="EMBL/GenBank/DDBJ databases">
        <title>Annotation of Ajellomyces capsulatus strain H88.</title>
        <authorList>
            <person name="Champion M."/>
            <person name="Cuomo C."/>
            <person name="Ma L.-J."/>
            <person name="Henn M.R."/>
            <person name="Sil A."/>
            <person name="Goldman B."/>
            <person name="Young S.K."/>
            <person name="Kodira C.D."/>
            <person name="Zeng Q."/>
            <person name="Koehrsen M."/>
            <person name="Alvarado L."/>
            <person name="Berlin A."/>
            <person name="Borenstein D."/>
            <person name="Chen Z."/>
            <person name="Engels R."/>
            <person name="Freedman E."/>
            <person name="Gellesch M."/>
            <person name="Goldberg J."/>
            <person name="Griggs A."/>
            <person name="Gujja S."/>
            <person name="Heiman D."/>
            <person name="Hepburn T."/>
            <person name="Howarth C."/>
            <person name="Jen D."/>
            <person name="Larson L."/>
            <person name="Lewis B."/>
            <person name="Mehta T."/>
            <person name="Park D."/>
            <person name="Pearson M."/>
            <person name="Roberts A."/>
            <person name="Saif S."/>
            <person name="Shea T."/>
            <person name="Shenoy N."/>
            <person name="Sisk P."/>
            <person name="Stolte C."/>
            <person name="Sykes S."/>
            <person name="Walk T."/>
            <person name="White J."/>
            <person name="Yandava C."/>
            <person name="Klein B."/>
            <person name="McEwen J.G."/>
            <person name="Puccia R."/>
            <person name="Goldman G.H."/>
            <person name="Felipe M.S."/>
            <person name="Nino-Vega G."/>
            <person name="San-Blas G."/>
            <person name="Taylor J."/>
            <person name="Mendoza L."/>
            <person name="Galagan J."/>
            <person name="Nusbaum C."/>
            <person name="Birren B."/>
        </authorList>
    </citation>
    <scope>NUCLEOTIDE SEQUENCE [LARGE SCALE GENOMIC DNA]</scope>
    <source>
        <strain evidence="2">H88</strain>
    </source>
</reference>
<dbReference type="OrthoDB" id="4155294at2759"/>
<dbReference type="STRING" id="544711.F0UPD2"/>
<dbReference type="VEuPathDB" id="FungiDB:I7I53_00276"/>
<evidence type="ECO:0000313" key="1">
    <source>
        <dbReference type="EMBL" id="EGC46938.1"/>
    </source>
</evidence>
<dbReference type="HOGENOM" id="CLU_039850_0_0_1"/>
<organism evidence="2">
    <name type="scientific">Ajellomyces capsulatus (strain H88)</name>
    <name type="common">Darling's disease fungus</name>
    <name type="synonym">Histoplasma capsulatum</name>
    <dbReference type="NCBI Taxonomy" id="544711"/>
    <lineage>
        <taxon>Eukaryota</taxon>
        <taxon>Fungi</taxon>
        <taxon>Dikarya</taxon>
        <taxon>Ascomycota</taxon>
        <taxon>Pezizomycotina</taxon>
        <taxon>Eurotiomycetes</taxon>
        <taxon>Eurotiomycetidae</taxon>
        <taxon>Onygenales</taxon>
        <taxon>Ajellomycetaceae</taxon>
        <taxon>Histoplasma</taxon>
    </lineage>
</organism>
<dbReference type="OMA" id="TIWGRTC"/>
<sequence length="337" mass="37799">MPPKPWPRTIAGVPVSFAPEIGPQHIHRPIGIPAYVKNPSISKDLNGRGMQDWEPLFISIKTYFQQQGISITEVMYLKSHVIIVLEHRNTDPTKLLSQAANIRCFYIYDDEIGRPASLPACRLTDPTPNNPDNNEHVSVNNSRGSREEFMTVASCFPDECGLIVNHPLPSGRDIGELIMEVTHTDVALVKLRETEKFNVTFRNSILESIQLKRFASAKVPPEGNTIYLDSPDTGCVLGSLLMTSFQRVPIDDSFQPNQQWVFTIWNYMEQDMSSTLPERICGSAIWNGDGDVLGFCRYAPKAGVMKDWCAGIAADELINKGYTLVDTTDRQELLKQE</sequence>
<dbReference type="EMBL" id="DS990640">
    <property type="protein sequence ID" value="EGC46938.1"/>
    <property type="molecule type" value="Genomic_DNA"/>
</dbReference>
<protein>
    <submittedName>
        <fullName evidence="1">Uncharacterized protein</fullName>
    </submittedName>
</protein>
<gene>
    <name evidence="1" type="ORF">HCEG_06153</name>
</gene>
<accession>F0UPD2</accession>
<dbReference type="Proteomes" id="UP000008142">
    <property type="component" value="Unassembled WGS sequence"/>
</dbReference>
<name>F0UPD2_AJEC8</name>
<evidence type="ECO:0000313" key="2">
    <source>
        <dbReference type="Proteomes" id="UP000008142"/>
    </source>
</evidence>
<dbReference type="AlphaFoldDB" id="F0UPD2"/>
<proteinExistence type="predicted"/>